<dbReference type="PANTHER" id="PTHR42790:SF19">
    <property type="entry name" value="KYNURENINE_ALPHA-AMINOADIPATE AMINOTRANSFERASE, MITOCHONDRIAL"/>
    <property type="match status" value="1"/>
</dbReference>
<organism evidence="8 9">
    <name type="scientific">Propionispora vibrioides</name>
    <dbReference type="NCBI Taxonomy" id="112903"/>
    <lineage>
        <taxon>Bacteria</taxon>
        <taxon>Bacillati</taxon>
        <taxon>Bacillota</taxon>
        <taxon>Negativicutes</taxon>
        <taxon>Selenomonadales</taxon>
        <taxon>Sporomusaceae</taxon>
        <taxon>Propionispora</taxon>
    </lineage>
</organism>
<reference evidence="8 9" key="1">
    <citation type="submission" date="2016-10" db="EMBL/GenBank/DDBJ databases">
        <authorList>
            <person name="de Groot N.N."/>
        </authorList>
    </citation>
    <scope>NUCLEOTIDE SEQUENCE [LARGE SCALE GENOMIC DNA]</scope>
    <source>
        <strain evidence="8 9">DSM 13305</strain>
    </source>
</reference>
<dbReference type="EMBL" id="FODY01000002">
    <property type="protein sequence ID" value="SEO42302.1"/>
    <property type="molecule type" value="Genomic_DNA"/>
</dbReference>
<evidence type="ECO:0000313" key="9">
    <source>
        <dbReference type="Proteomes" id="UP000198847"/>
    </source>
</evidence>
<dbReference type="InterPro" id="IPR050859">
    <property type="entry name" value="Class-I_PLP-dep_aminotransf"/>
</dbReference>
<keyword evidence="5" id="KW-0808">Transferase</keyword>
<feature type="domain" description="Aminotransferase class I/classII large" evidence="7">
    <location>
        <begin position="3"/>
        <end position="288"/>
    </location>
</feature>
<accession>A0A1H8PK25</accession>
<evidence type="ECO:0000256" key="3">
    <source>
        <dbReference type="ARBA" id="ARBA00011738"/>
    </source>
</evidence>
<proteinExistence type="inferred from homology"/>
<comment type="subunit">
    <text evidence="3">Homodimer.</text>
</comment>
<evidence type="ECO:0000313" key="8">
    <source>
        <dbReference type="EMBL" id="SEO42302.1"/>
    </source>
</evidence>
<dbReference type="GO" id="GO:1901605">
    <property type="term" value="P:alpha-amino acid metabolic process"/>
    <property type="evidence" value="ECO:0007669"/>
    <property type="project" value="TreeGrafter"/>
</dbReference>
<dbReference type="GO" id="GO:0030170">
    <property type="term" value="F:pyridoxal phosphate binding"/>
    <property type="evidence" value="ECO:0007669"/>
    <property type="project" value="InterPro"/>
</dbReference>
<dbReference type="InterPro" id="IPR015421">
    <property type="entry name" value="PyrdxlP-dep_Trfase_major"/>
</dbReference>
<dbReference type="Proteomes" id="UP000198847">
    <property type="component" value="Unassembled WGS sequence"/>
</dbReference>
<evidence type="ECO:0000259" key="7">
    <source>
        <dbReference type="Pfam" id="PF00155"/>
    </source>
</evidence>
<comment type="cofactor">
    <cofactor evidence="1">
        <name>pyridoxal 5'-phosphate</name>
        <dbReference type="ChEBI" id="CHEBI:597326"/>
    </cofactor>
</comment>
<dbReference type="InterPro" id="IPR015424">
    <property type="entry name" value="PyrdxlP-dep_Trfase"/>
</dbReference>
<dbReference type="FunFam" id="3.40.640.10:FF:000053">
    <property type="entry name" value="Aminotransferase, class I"/>
    <property type="match status" value="1"/>
</dbReference>
<dbReference type="Gene3D" id="3.40.640.10">
    <property type="entry name" value="Type I PLP-dependent aspartate aminotransferase-like (Major domain)"/>
    <property type="match status" value="1"/>
</dbReference>
<comment type="similarity">
    <text evidence="2">Belongs to the class-I pyridoxal-phosphate-dependent aminotransferase family.</text>
</comment>
<evidence type="ECO:0000256" key="1">
    <source>
        <dbReference type="ARBA" id="ARBA00001933"/>
    </source>
</evidence>
<dbReference type="SUPFAM" id="SSF53383">
    <property type="entry name" value="PLP-dependent transferases"/>
    <property type="match status" value="1"/>
</dbReference>
<dbReference type="AlphaFoldDB" id="A0A1H8PK25"/>
<dbReference type="InterPro" id="IPR015422">
    <property type="entry name" value="PyrdxlP-dep_Trfase_small"/>
</dbReference>
<dbReference type="GO" id="GO:0008483">
    <property type="term" value="F:transaminase activity"/>
    <property type="evidence" value="ECO:0007669"/>
    <property type="project" value="UniProtKB-KW"/>
</dbReference>
<dbReference type="STRING" id="112903.SAMN04490178_1024"/>
<dbReference type="CDD" id="cd00609">
    <property type="entry name" value="AAT_like"/>
    <property type="match status" value="1"/>
</dbReference>
<evidence type="ECO:0000256" key="2">
    <source>
        <dbReference type="ARBA" id="ARBA00007441"/>
    </source>
</evidence>
<evidence type="ECO:0000256" key="6">
    <source>
        <dbReference type="ARBA" id="ARBA00022898"/>
    </source>
</evidence>
<keyword evidence="6" id="KW-0663">Pyridoxal phosphate</keyword>
<gene>
    <name evidence="8" type="ORF">SAMN04490178_1024</name>
</gene>
<evidence type="ECO:0000256" key="5">
    <source>
        <dbReference type="ARBA" id="ARBA00022679"/>
    </source>
</evidence>
<keyword evidence="9" id="KW-1185">Reference proteome</keyword>
<name>A0A1H8PK25_9FIRM</name>
<evidence type="ECO:0000256" key="4">
    <source>
        <dbReference type="ARBA" id="ARBA00022576"/>
    </source>
</evidence>
<dbReference type="PANTHER" id="PTHR42790">
    <property type="entry name" value="AMINOTRANSFERASE"/>
    <property type="match status" value="1"/>
</dbReference>
<dbReference type="InterPro" id="IPR004839">
    <property type="entry name" value="Aminotransferase_I/II_large"/>
</dbReference>
<keyword evidence="4" id="KW-0032">Aminotransferase</keyword>
<dbReference type="Gene3D" id="3.90.1150.10">
    <property type="entry name" value="Aspartate Aminotransferase, domain 1"/>
    <property type="match status" value="1"/>
</dbReference>
<dbReference type="Pfam" id="PF00155">
    <property type="entry name" value="Aminotran_1_2"/>
    <property type="match status" value="1"/>
</dbReference>
<dbReference type="RefSeq" id="WP_245732185.1">
    <property type="nucleotide sequence ID" value="NZ_FODY01000002.1"/>
</dbReference>
<protein>
    <submittedName>
        <fullName evidence="8">2-aminoadipate transaminase</fullName>
    </submittedName>
</protein>
<sequence>MITTGSQQGLDLSGKVLLDEGDGVICESPTYLAAINAFKVYSPNFIEIAMDEQGMRMDELETALEHNHRIKCIYTIPDFQNPTGRTMSLERRKKLIELANRFEVMVIEDNPYGELRFSGDRLPPVKSLDTEGRVIYQSTFSKVLAPGIRVGWICAAPEIMQKYVVFKQGTDLHTSTFSQMQVNKFVELFDLEEHVSKVRQVYRRRRDCMLTAIRREFPDYVTYTEPEGGLFLWITLPAVINARDVLLSCLQQKVAFVPGGAFFPNGGHENTLRLNFSNMTETRIVEGIGRMAGILKECMNTVAES</sequence>